<dbReference type="PANTHER" id="PTHR36698">
    <property type="entry name" value="BLL5892 PROTEIN"/>
    <property type="match status" value="1"/>
</dbReference>
<dbReference type="PANTHER" id="PTHR36698:SF2">
    <property type="entry name" value="MCE_MLAD DOMAIN-CONTAINING PROTEIN"/>
    <property type="match status" value="1"/>
</dbReference>
<keyword evidence="5" id="KW-1185">Reference proteome</keyword>
<keyword evidence="2" id="KW-1133">Transmembrane helix</keyword>
<accession>A0ABU0IP27</accession>
<dbReference type="InterPro" id="IPR003399">
    <property type="entry name" value="Mce/MlaD"/>
</dbReference>
<keyword evidence="2" id="KW-0472">Membrane</keyword>
<sequence length="312" mass="33841">MERNANYALVGMVTLILFVGMVIFAFWLARLQFNRDYDNYDILFIGPVRGLSEGGEVHFNGIKVGEVTKISLDKTDPNRVIARIRVTSDVPIRTDSYATLEPQGITGINYVQITAGANTKPLLKDVTPDGTVPVIKSQSSALSDLLAGGGTVLTRTIEALDRVNKVLSDENVKTFSAALKDVQAVTAEARERRQIIADAQKALQDIDKTANAITALSQSTQGLVDNDGRKTMQQLADAAAELKAASTDARTLIKKLDQPTTDFSTTTLPQLNSAIDSLQTTAESLRRLSDDVERDPRGIISKPPAKTVDVKK</sequence>
<feature type="region of interest" description="Disordered" evidence="1">
    <location>
        <begin position="287"/>
        <end position="312"/>
    </location>
</feature>
<name>A0ABU0IP27_9CAUL</name>
<evidence type="ECO:0000313" key="5">
    <source>
        <dbReference type="Proteomes" id="UP001228905"/>
    </source>
</evidence>
<protein>
    <submittedName>
        <fullName evidence="4">Phospholipid/cholesterol/gamma-HCH transport system substrate-binding protein</fullName>
    </submittedName>
</protein>
<evidence type="ECO:0000259" key="3">
    <source>
        <dbReference type="Pfam" id="PF02470"/>
    </source>
</evidence>
<feature type="transmembrane region" description="Helical" evidence="2">
    <location>
        <begin position="7"/>
        <end position="29"/>
    </location>
</feature>
<gene>
    <name evidence="4" type="ORF">QO010_001536</name>
</gene>
<dbReference type="Proteomes" id="UP001228905">
    <property type="component" value="Unassembled WGS sequence"/>
</dbReference>
<evidence type="ECO:0000256" key="2">
    <source>
        <dbReference type="SAM" id="Phobius"/>
    </source>
</evidence>
<evidence type="ECO:0000313" key="4">
    <source>
        <dbReference type="EMBL" id="MDQ0463765.1"/>
    </source>
</evidence>
<evidence type="ECO:0000256" key="1">
    <source>
        <dbReference type="SAM" id="MobiDB-lite"/>
    </source>
</evidence>
<reference evidence="4 5" key="1">
    <citation type="submission" date="2023-07" db="EMBL/GenBank/DDBJ databases">
        <title>Genomic Encyclopedia of Type Strains, Phase IV (KMG-IV): sequencing the most valuable type-strain genomes for metagenomic binning, comparative biology and taxonomic classification.</title>
        <authorList>
            <person name="Goeker M."/>
        </authorList>
    </citation>
    <scope>NUCLEOTIDE SEQUENCE [LARGE SCALE GENOMIC DNA]</scope>
    <source>
        <strain evidence="4 5">DSM 18695</strain>
    </source>
</reference>
<feature type="domain" description="Mce/MlaD" evidence="3">
    <location>
        <begin position="48"/>
        <end position="116"/>
    </location>
</feature>
<dbReference type="RefSeq" id="WP_307347931.1">
    <property type="nucleotide sequence ID" value="NZ_JAUSVS010000002.1"/>
</dbReference>
<comment type="caution">
    <text evidence="4">The sequence shown here is derived from an EMBL/GenBank/DDBJ whole genome shotgun (WGS) entry which is preliminary data.</text>
</comment>
<keyword evidence="2" id="KW-0812">Transmembrane</keyword>
<feature type="compositionally biased region" description="Basic and acidic residues" evidence="1">
    <location>
        <begin position="287"/>
        <end position="297"/>
    </location>
</feature>
<organism evidence="4 5">
    <name type="scientific">Caulobacter ginsengisoli</name>
    <dbReference type="NCBI Taxonomy" id="400775"/>
    <lineage>
        <taxon>Bacteria</taxon>
        <taxon>Pseudomonadati</taxon>
        <taxon>Pseudomonadota</taxon>
        <taxon>Alphaproteobacteria</taxon>
        <taxon>Caulobacterales</taxon>
        <taxon>Caulobacteraceae</taxon>
        <taxon>Caulobacter</taxon>
    </lineage>
</organism>
<dbReference type="EMBL" id="JAUSVS010000002">
    <property type="protein sequence ID" value="MDQ0463765.1"/>
    <property type="molecule type" value="Genomic_DNA"/>
</dbReference>
<dbReference type="Pfam" id="PF02470">
    <property type="entry name" value="MlaD"/>
    <property type="match status" value="1"/>
</dbReference>
<proteinExistence type="predicted"/>